<organism evidence="2">
    <name type="scientific">Harpegnathos saltator</name>
    <name type="common">Jerdon's jumping ant</name>
    <dbReference type="NCBI Taxonomy" id="610380"/>
    <lineage>
        <taxon>Eukaryota</taxon>
        <taxon>Metazoa</taxon>
        <taxon>Ecdysozoa</taxon>
        <taxon>Arthropoda</taxon>
        <taxon>Hexapoda</taxon>
        <taxon>Insecta</taxon>
        <taxon>Pterygota</taxon>
        <taxon>Neoptera</taxon>
        <taxon>Endopterygota</taxon>
        <taxon>Hymenoptera</taxon>
        <taxon>Apocrita</taxon>
        <taxon>Aculeata</taxon>
        <taxon>Formicoidea</taxon>
        <taxon>Formicidae</taxon>
        <taxon>Ponerinae</taxon>
        <taxon>Ponerini</taxon>
        <taxon>Harpegnathos</taxon>
    </lineage>
</organism>
<proteinExistence type="predicted"/>
<dbReference type="InParanoid" id="E2B5Z9"/>
<dbReference type="AlphaFoldDB" id="E2B5Z9"/>
<gene>
    <name evidence="1" type="ORF">EAI_02404</name>
</gene>
<dbReference type="Proteomes" id="UP000008237">
    <property type="component" value="Unassembled WGS sequence"/>
</dbReference>
<evidence type="ECO:0000313" key="2">
    <source>
        <dbReference type="Proteomes" id="UP000008237"/>
    </source>
</evidence>
<reference evidence="1 2" key="1">
    <citation type="journal article" date="2010" name="Science">
        <title>Genomic comparison of the ants Camponotus floridanus and Harpegnathos saltator.</title>
        <authorList>
            <person name="Bonasio R."/>
            <person name="Zhang G."/>
            <person name="Ye C."/>
            <person name="Mutti N.S."/>
            <person name="Fang X."/>
            <person name="Qin N."/>
            <person name="Donahue G."/>
            <person name="Yang P."/>
            <person name="Li Q."/>
            <person name="Li C."/>
            <person name="Zhang P."/>
            <person name="Huang Z."/>
            <person name="Berger S.L."/>
            <person name="Reinberg D."/>
            <person name="Wang J."/>
            <person name="Liebig J."/>
        </authorList>
    </citation>
    <scope>NUCLEOTIDE SEQUENCE [LARGE SCALE GENOMIC DNA]</scope>
    <source>
        <strain evidence="1 2">R22 G/1</strain>
    </source>
</reference>
<name>E2B5Z9_HARSA</name>
<keyword evidence="2" id="KW-1185">Reference proteome</keyword>
<sequence length="180" mass="20251">MKETRTSSRLNREKKSASMCVNKIVCTSLTTFQNTTILASPVIWDINEKENDESKIFFPAYFSFPLIPKSPKSMVPMEHRLRSEIPQGNKRPNRIVNRSVHDSLGERSSSCVGISASSTSTRLRMLKTLLATLVFCRSPTPSVALLGVVLRSIVGTRVILPHDDDNDGHQHHQHHQTFNL</sequence>
<protein>
    <submittedName>
        <fullName evidence="1">Uncharacterized protein</fullName>
    </submittedName>
</protein>
<accession>E2B5Z9</accession>
<evidence type="ECO:0000313" key="1">
    <source>
        <dbReference type="EMBL" id="EFN88860.1"/>
    </source>
</evidence>
<dbReference type="EMBL" id="GL445900">
    <property type="protein sequence ID" value="EFN88860.1"/>
    <property type="molecule type" value="Genomic_DNA"/>
</dbReference>